<keyword evidence="3" id="KW-1185">Reference proteome</keyword>
<proteinExistence type="predicted"/>
<name>A0A1V9XGF9_9ACAR</name>
<reference evidence="2 3" key="1">
    <citation type="journal article" date="2017" name="Gigascience">
        <title>Draft genome of the honey bee ectoparasitic mite, Tropilaelaps mercedesae, is shaped by the parasitic life history.</title>
        <authorList>
            <person name="Dong X."/>
            <person name="Armstrong S.D."/>
            <person name="Xia D."/>
            <person name="Makepeace B.L."/>
            <person name="Darby A.C."/>
            <person name="Kadowaki T."/>
        </authorList>
    </citation>
    <scope>NUCLEOTIDE SEQUENCE [LARGE SCALE GENOMIC DNA]</scope>
    <source>
        <strain evidence="2">Wuxi-XJTLU</strain>
    </source>
</reference>
<feature type="compositionally biased region" description="Low complexity" evidence="1">
    <location>
        <begin position="392"/>
        <end position="410"/>
    </location>
</feature>
<dbReference type="AlphaFoldDB" id="A0A1V9XGF9"/>
<feature type="compositionally biased region" description="Polar residues" evidence="1">
    <location>
        <begin position="57"/>
        <end position="79"/>
    </location>
</feature>
<feature type="compositionally biased region" description="Polar residues" evidence="1">
    <location>
        <begin position="258"/>
        <end position="273"/>
    </location>
</feature>
<feature type="compositionally biased region" description="Polar residues" evidence="1">
    <location>
        <begin position="418"/>
        <end position="430"/>
    </location>
</feature>
<evidence type="ECO:0000313" key="3">
    <source>
        <dbReference type="Proteomes" id="UP000192247"/>
    </source>
</evidence>
<feature type="compositionally biased region" description="Low complexity" evidence="1">
    <location>
        <begin position="556"/>
        <end position="578"/>
    </location>
</feature>
<feature type="compositionally biased region" description="Low complexity" evidence="1">
    <location>
        <begin position="123"/>
        <end position="138"/>
    </location>
</feature>
<feature type="region of interest" description="Disordered" evidence="1">
    <location>
        <begin position="387"/>
        <end position="430"/>
    </location>
</feature>
<feature type="region of interest" description="Disordered" evidence="1">
    <location>
        <begin position="119"/>
        <end position="174"/>
    </location>
</feature>
<dbReference type="OrthoDB" id="6517060at2759"/>
<feature type="region of interest" description="Disordered" evidence="1">
    <location>
        <begin position="556"/>
        <end position="622"/>
    </location>
</feature>
<dbReference type="Proteomes" id="UP000192247">
    <property type="component" value="Unassembled WGS sequence"/>
</dbReference>
<feature type="region of interest" description="Disordered" evidence="1">
    <location>
        <begin position="51"/>
        <end position="79"/>
    </location>
</feature>
<comment type="caution">
    <text evidence="2">The sequence shown here is derived from an EMBL/GenBank/DDBJ whole genome shotgun (WGS) entry which is preliminary data.</text>
</comment>
<feature type="compositionally biased region" description="Basic and acidic residues" evidence="1">
    <location>
        <begin position="583"/>
        <end position="594"/>
    </location>
</feature>
<accession>A0A1V9XGF9</accession>
<protein>
    <submittedName>
        <fullName evidence="2">Uncharacterized protein</fullName>
    </submittedName>
</protein>
<evidence type="ECO:0000256" key="1">
    <source>
        <dbReference type="SAM" id="MobiDB-lite"/>
    </source>
</evidence>
<organism evidence="2 3">
    <name type="scientific">Tropilaelaps mercedesae</name>
    <dbReference type="NCBI Taxonomy" id="418985"/>
    <lineage>
        <taxon>Eukaryota</taxon>
        <taxon>Metazoa</taxon>
        <taxon>Ecdysozoa</taxon>
        <taxon>Arthropoda</taxon>
        <taxon>Chelicerata</taxon>
        <taxon>Arachnida</taxon>
        <taxon>Acari</taxon>
        <taxon>Parasitiformes</taxon>
        <taxon>Mesostigmata</taxon>
        <taxon>Gamasina</taxon>
        <taxon>Dermanyssoidea</taxon>
        <taxon>Laelapidae</taxon>
        <taxon>Tropilaelaps</taxon>
    </lineage>
</organism>
<evidence type="ECO:0000313" key="2">
    <source>
        <dbReference type="EMBL" id="OQR72624.1"/>
    </source>
</evidence>
<dbReference type="InParanoid" id="A0A1V9XGF9"/>
<feature type="compositionally biased region" description="Low complexity" evidence="1">
    <location>
        <begin position="598"/>
        <end position="613"/>
    </location>
</feature>
<dbReference type="EMBL" id="MNPL01011387">
    <property type="protein sequence ID" value="OQR72624.1"/>
    <property type="molecule type" value="Genomic_DNA"/>
</dbReference>
<feature type="compositionally biased region" description="Basic and acidic residues" evidence="1">
    <location>
        <begin position="163"/>
        <end position="174"/>
    </location>
</feature>
<gene>
    <name evidence="2" type="ORF">BIW11_10266</name>
</gene>
<sequence length="643" mass="68541">MSSSGSLICDTFVENSWRKDLCSNCFRCEAEHEIEMRTPSRVLSSMTSSLTSNTRTAMSQNNSISTHKTTSRSFTSAASVSKVITGSKTPKGISVVDNSGNTSSSHYTKYNTLSLTERGVVSGSGSNTSSTKITSTKTALKRPNSSRDNSDASPRSVKSILKGGKDTGRKKGVVFREEEQVIGYGGLDDVSEGDDDDGGWDVSEVDFDEDLLETLDSTEQDRQFTKLTRKNTDFNSDNANLLKEQKGLEHQPAGGKAVSTSSGDSSAKWNNGTTNAHFDNGLVKSSSSKEAVKRNADSLELTRNVGDLEIDLDLTKSVTEELDKRLQMMHREKKCNNNDNANSSSTNRFLQNSHDAKEFGYLDSCKDVLTAEDLSLTRHLLIEDAKGDSIDSGAPSSRESSSSPDSISLKGSERDSASPDSTRSSKSSAYDSIYDSVENRPVAQNATEQKNQPGGSALSAQALTGAVVESTKSSAHVSTVVVNNSQNNGPGNSCVEPGEFTVTNNGLLPCGVDGRRGSSTGKRSVRQASHRVVLRTDSDAVVASNNATTILVQGNTAVSKKSATSGSSASLNGTGTNTALDSARNREPAQDVRGQDQILSGSTSILHSSSSGGPTADTSSRERHVDKLAIMRNHNRQLVTFQT</sequence>
<feature type="region of interest" description="Disordered" evidence="1">
    <location>
        <begin position="245"/>
        <end position="273"/>
    </location>
</feature>